<evidence type="ECO:0000313" key="3">
    <source>
        <dbReference type="EMBL" id="KAF3456879.1"/>
    </source>
</evidence>
<proteinExistence type="predicted"/>
<evidence type="ECO:0000256" key="1">
    <source>
        <dbReference type="SAM" id="MobiDB-lite"/>
    </source>
</evidence>
<evidence type="ECO:0000313" key="4">
    <source>
        <dbReference type="Proteomes" id="UP000796880"/>
    </source>
</evidence>
<sequence length="134" mass="15023">MIVRKTSTGIWSSVIAIPGTFFILLLADVFPELLASEGPVLASRWPKIWRFGQLGENFGYECNPKHYNLVWHLTAMKVEYESKSEESKLITDNDADSAVQSNTANHPQGRSDDNNHESNDQSTSDVEHESDLKA</sequence>
<protein>
    <submittedName>
        <fullName evidence="3">Uncharacterized protein</fullName>
    </submittedName>
</protein>
<feature type="transmembrane region" description="Helical" evidence="2">
    <location>
        <begin position="9"/>
        <end position="27"/>
    </location>
</feature>
<dbReference type="AlphaFoldDB" id="A0A8K0HR46"/>
<accession>A0A8K0HR46</accession>
<organism evidence="3 4">
    <name type="scientific">Rhamnella rubrinervis</name>
    <dbReference type="NCBI Taxonomy" id="2594499"/>
    <lineage>
        <taxon>Eukaryota</taxon>
        <taxon>Viridiplantae</taxon>
        <taxon>Streptophyta</taxon>
        <taxon>Embryophyta</taxon>
        <taxon>Tracheophyta</taxon>
        <taxon>Spermatophyta</taxon>
        <taxon>Magnoliopsida</taxon>
        <taxon>eudicotyledons</taxon>
        <taxon>Gunneridae</taxon>
        <taxon>Pentapetalae</taxon>
        <taxon>rosids</taxon>
        <taxon>fabids</taxon>
        <taxon>Rosales</taxon>
        <taxon>Rhamnaceae</taxon>
        <taxon>rhamnoid group</taxon>
        <taxon>Rhamneae</taxon>
        <taxon>Rhamnella</taxon>
    </lineage>
</organism>
<comment type="caution">
    <text evidence="3">The sequence shown here is derived from an EMBL/GenBank/DDBJ whole genome shotgun (WGS) entry which is preliminary data.</text>
</comment>
<keyword evidence="4" id="KW-1185">Reference proteome</keyword>
<reference evidence="3" key="1">
    <citation type="submission" date="2020-03" db="EMBL/GenBank/DDBJ databases">
        <title>A high-quality chromosome-level genome assembly of a woody plant with both climbing and erect habits, Rhamnella rubrinervis.</title>
        <authorList>
            <person name="Lu Z."/>
            <person name="Yang Y."/>
            <person name="Zhu X."/>
            <person name="Sun Y."/>
        </authorList>
    </citation>
    <scope>NUCLEOTIDE SEQUENCE</scope>
    <source>
        <strain evidence="3">BYM</strain>
        <tissue evidence="3">Leaf</tissue>
    </source>
</reference>
<evidence type="ECO:0000256" key="2">
    <source>
        <dbReference type="SAM" id="Phobius"/>
    </source>
</evidence>
<keyword evidence="2" id="KW-0812">Transmembrane</keyword>
<dbReference type="Proteomes" id="UP000796880">
    <property type="component" value="Unassembled WGS sequence"/>
</dbReference>
<gene>
    <name evidence="3" type="ORF">FNV43_RR01533</name>
</gene>
<keyword evidence="2" id="KW-0472">Membrane</keyword>
<feature type="region of interest" description="Disordered" evidence="1">
    <location>
        <begin position="85"/>
        <end position="134"/>
    </location>
</feature>
<feature type="compositionally biased region" description="Polar residues" evidence="1">
    <location>
        <begin position="98"/>
        <end position="108"/>
    </location>
</feature>
<keyword evidence="2" id="KW-1133">Transmembrane helix</keyword>
<name>A0A8K0HR46_9ROSA</name>
<dbReference type="EMBL" id="VOIH02000001">
    <property type="protein sequence ID" value="KAF3456879.1"/>
    <property type="molecule type" value="Genomic_DNA"/>
</dbReference>
<feature type="compositionally biased region" description="Basic and acidic residues" evidence="1">
    <location>
        <begin position="109"/>
        <end position="134"/>
    </location>
</feature>